<proteinExistence type="inferred from homology"/>
<dbReference type="InterPro" id="IPR038488">
    <property type="entry name" value="Integrase_DNA-bd_sf"/>
</dbReference>
<keyword evidence="3" id="KW-0238">DNA-binding</keyword>
<organism evidence="6 7">
    <name type="scientific">Shewanella frigidimarina (strain NCIMB 400)</name>
    <dbReference type="NCBI Taxonomy" id="318167"/>
    <lineage>
        <taxon>Bacteria</taxon>
        <taxon>Pseudomonadati</taxon>
        <taxon>Pseudomonadota</taxon>
        <taxon>Gammaproteobacteria</taxon>
        <taxon>Alteromonadales</taxon>
        <taxon>Shewanellaceae</taxon>
        <taxon>Shewanella</taxon>
    </lineage>
</organism>
<dbReference type="InterPro" id="IPR011010">
    <property type="entry name" value="DNA_brk_join_enz"/>
</dbReference>
<dbReference type="Gene3D" id="1.10.443.10">
    <property type="entry name" value="Intergrase catalytic core"/>
    <property type="match status" value="1"/>
</dbReference>
<evidence type="ECO:0000256" key="1">
    <source>
        <dbReference type="ARBA" id="ARBA00008857"/>
    </source>
</evidence>
<dbReference type="eggNOG" id="COG0582">
    <property type="taxonomic scope" value="Bacteria"/>
</dbReference>
<sequence>MSLSDTQLRSINGKPYTGKPEIADRDGLSVRISNAGTITWQYRFRFRSSVGRLTLGRYPDVKLSEARKFVPELRNALANDTDPRVYWKQRNTRRGKVNVRYCCEQFLLKQGSSLKPGTIATYQSCFRVHLFDAFDDRLVDDITLGEWIDFFDEKSKVSRVTSGAILKQLKTILNWSVRRQLIKSVDVLQLRVSDIGSASTVGSRVLTVLECGRIWRELDKTRATRTITNSIKACMMTGARVSELLKSSRADFDLDSMVWTVPVINSKTNQPIRRPISPALLELLQEQWSLHRSQWTFPAPNDFKRPVGIASVNKLVREIRPRVDIPDWRLHDFRRTISTRLSELGVLPHVTEKMLGHVLGGVMAVYNKHDWLDEQAAAYQMWTEKLLLSAKGDRNAMLLDTLP</sequence>
<dbReference type="InterPro" id="IPR013762">
    <property type="entry name" value="Integrase-like_cat_sf"/>
</dbReference>
<dbReference type="GO" id="GO:0015074">
    <property type="term" value="P:DNA integration"/>
    <property type="evidence" value="ECO:0007669"/>
    <property type="project" value="UniProtKB-KW"/>
</dbReference>
<keyword evidence="4" id="KW-0233">DNA recombination</keyword>
<dbReference type="Gene3D" id="3.30.160.390">
    <property type="entry name" value="Integrase, DNA-binding domain"/>
    <property type="match status" value="1"/>
</dbReference>
<dbReference type="InterPro" id="IPR050808">
    <property type="entry name" value="Phage_Integrase"/>
</dbReference>
<evidence type="ECO:0000259" key="5">
    <source>
        <dbReference type="PROSITE" id="PS51898"/>
    </source>
</evidence>
<dbReference type="InterPro" id="IPR002104">
    <property type="entry name" value="Integrase_catalytic"/>
</dbReference>
<feature type="domain" description="Tyr recombinase" evidence="5">
    <location>
        <begin position="201"/>
        <end position="380"/>
    </location>
</feature>
<dbReference type="InterPro" id="IPR010998">
    <property type="entry name" value="Integrase_recombinase_N"/>
</dbReference>
<dbReference type="STRING" id="318167.Sfri_1639"/>
<dbReference type="Pfam" id="PF13356">
    <property type="entry name" value="Arm-DNA-bind_3"/>
    <property type="match status" value="1"/>
</dbReference>
<dbReference type="GO" id="GO:0006310">
    <property type="term" value="P:DNA recombination"/>
    <property type="evidence" value="ECO:0007669"/>
    <property type="project" value="UniProtKB-KW"/>
</dbReference>
<dbReference type="EMBL" id="CP000447">
    <property type="protein sequence ID" value="ABI71490.1"/>
    <property type="molecule type" value="Genomic_DNA"/>
</dbReference>
<dbReference type="KEGG" id="sfr:Sfri_1639"/>
<dbReference type="OrthoDB" id="9795573at2"/>
<keyword evidence="2" id="KW-0229">DNA integration</keyword>
<dbReference type="Proteomes" id="UP000000684">
    <property type="component" value="Chromosome"/>
</dbReference>
<evidence type="ECO:0000256" key="2">
    <source>
        <dbReference type="ARBA" id="ARBA00022908"/>
    </source>
</evidence>
<dbReference type="HOGENOM" id="CLU_027562_0_4_6"/>
<gene>
    <name evidence="6" type="ordered locus">Sfri_1639</name>
</gene>
<evidence type="ECO:0000313" key="7">
    <source>
        <dbReference type="Proteomes" id="UP000000684"/>
    </source>
</evidence>
<dbReference type="PANTHER" id="PTHR30629:SF2">
    <property type="entry name" value="PROPHAGE INTEGRASE INTS-RELATED"/>
    <property type="match status" value="1"/>
</dbReference>
<dbReference type="CDD" id="cd00801">
    <property type="entry name" value="INT_P4_C"/>
    <property type="match status" value="1"/>
</dbReference>
<dbReference type="GO" id="GO:0003677">
    <property type="term" value="F:DNA binding"/>
    <property type="evidence" value="ECO:0007669"/>
    <property type="project" value="UniProtKB-KW"/>
</dbReference>
<dbReference type="Pfam" id="PF00589">
    <property type="entry name" value="Phage_integrase"/>
    <property type="match status" value="1"/>
</dbReference>
<dbReference type="AlphaFoldDB" id="Q083S5"/>
<evidence type="ECO:0000256" key="3">
    <source>
        <dbReference type="ARBA" id="ARBA00023125"/>
    </source>
</evidence>
<dbReference type="PROSITE" id="PS51898">
    <property type="entry name" value="TYR_RECOMBINASE"/>
    <property type="match status" value="1"/>
</dbReference>
<evidence type="ECO:0000256" key="4">
    <source>
        <dbReference type="ARBA" id="ARBA00023172"/>
    </source>
</evidence>
<dbReference type="InterPro" id="IPR025166">
    <property type="entry name" value="Integrase_DNA_bind_dom"/>
</dbReference>
<dbReference type="RefSeq" id="WP_011637106.1">
    <property type="nucleotide sequence ID" value="NC_008345.1"/>
</dbReference>
<reference evidence="6 7" key="1">
    <citation type="submission" date="2006-08" db="EMBL/GenBank/DDBJ databases">
        <title>Complete sequence of Shewanella frigidimarina NCIMB 400.</title>
        <authorList>
            <consortium name="US DOE Joint Genome Institute"/>
            <person name="Copeland A."/>
            <person name="Lucas S."/>
            <person name="Lapidus A."/>
            <person name="Barry K."/>
            <person name="Detter J.C."/>
            <person name="Glavina del Rio T."/>
            <person name="Hammon N."/>
            <person name="Israni S."/>
            <person name="Dalin E."/>
            <person name="Tice H."/>
            <person name="Pitluck S."/>
            <person name="Fredrickson J.K."/>
            <person name="Kolker E."/>
            <person name="McCuel L.A."/>
            <person name="DiChristina T."/>
            <person name="Nealson K.H."/>
            <person name="Newman D."/>
            <person name="Tiedje J.M."/>
            <person name="Zhou J."/>
            <person name="Romine M.F."/>
            <person name="Culley D.E."/>
            <person name="Serres M."/>
            <person name="Chertkov O."/>
            <person name="Brettin T."/>
            <person name="Bruce D."/>
            <person name="Han C."/>
            <person name="Tapia R."/>
            <person name="Gilna P."/>
            <person name="Schmutz J."/>
            <person name="Larimer F."/>
            <person name="Land M."/>
            <person name="Hauser L."/>
            <person name="Kyrpides N."/>
            <person name="Mikhailova N."/>
            <person name="Richardson P."/>
        </authorList>
    </citation>
    <scope>NUCLEOTIDE SEQUENCE [LARGE SCALE GENOMIC DNA]</scope>
    <source>
        <strain evidence="6 7">NCIMB 400</strain>
    </source>
</reference>
<dbReference type="SUPFAM" id="SSF56349">
    <property type="entry name" value="DNA breaking-rejoining enzymes"/>
    <property type="match status" value="1"/>
</dbReference>
<dbReference type="PANTHER" id="PTHR30629">
    <property type="entry name" value="PROPHAGE INTEGRASE"/>
    <property type="match status" value="1"/>
</dbReference>
<name>Q083S5_SHEFN</name>
<keyword evidence="7" id="KW-1185">Reference proteome</keyword>
<dbReference type="GeneID" id="41837004"/>
<dbReference type="Gene3D" id="1.10.150.130">
    <property type="match status" value="1"/>
</dbReference>
<protein>
    <submittedName>
        <fullName evidence="6">Phage integrase family protein</fullName>
    </submittedName>
</protein>
<accession>Q083S5</accession>
<evidence type="ECO:0000313" key="6">
    <source>
        <dbReference type="EMBL" id="ABI71490.1"/>
    </source>
</evidence>
<comment type="similarity">
    <text evidence="1">Belongs to the 'phage' integrase family.</text>
</comment>